<dbReference type="InterPro" id="IPR013320">
    <property type="entry name" value="ConA-like_dom_sf"/>
</dbReference>
<reference evidence="5 6" key="1">
    <citation type="submission" date="2016-05" db="EMBL/GenBank/DDBJ databases">
        <title>Single-cell genome of chain-forming Candidatus Thiomargarita nelsonii and comparison to other large sulfur-oxidizing bacteria.</title>
        <authorList>
            <person name="Winkel M."/>
            <person name="Salman V."/>
            <person name="Woyke T."/>
            <person name="Schulz-Vogt H."/>
            <person name="Richter M."/>
            <person name="Flood B."/>
            <person name="Bailey J."/>
            <person name="Amann R."/>
            <person name="Mussmann M."/>
        </authorList>
    </citation>
    <scope>NUCLEOTIDE SEQUENCE [LARGE SCALE GENOMIC DNA]</scope>
    <source>
        <strain evidence="5 6">THI036</strain>
    </source>
</reference>
<dbReference type="Pfam" id="PF13385">
    <property type="entry name" value="Laminin_G_3"/>
    <property type="match status" value="1"/>
</dbReference>
<accession>A0A176RUX7</accession>
<evidence type="ECO:0000256" key="2">
    <source>
        <dbReference type="ARBA" id="ARBA00023157"/>
    </source>
</evidence>
<dbReference type="SMART" id="SM00560">
    <property type="entry name" value="LamGL"/>
    <property type="match status" value="1"/>
</dbReference>
<dbReference type="SUPFAM" id="SSF49899">
    <property type="entry name" value="Concanavalin A-like lectins/glucanases"/>
    <property type="match status" value="1"/>
</dbReference>
<dbReference type="PANTHER" id="PTHR42535:SF2">
    <property type="entry name" value="CHROMOSOME UNDETERMINED SCAFFOLD_146, WHOLE GENOME SHOTGUN SEQUENCE"/>
    <property type="match status" value="1"/>
</dbReference>
<dbReference type="PANTHER" id="PTHR42535">
    <property type="entry name" value="OOKINETE PROTEIN, PUTATIVE-RELATED"/>
    <property type="match status" value="1"/>
</dbReference>
<keyword evidence="6" id="KW-1185">Reference proteome</keyword>
<protein>
    <submittedName>
        <fullName evidence="5">LamG-like jellyroll fold</fullName>
    </submittedName>
</protein>
<evidence type="ECO:0000256" key="1">
    <source>
        <dbReference type="ARBA" id="ARBA00022729"/>
    </source>
</evidence>
<evidence type="ECO:0000313" key="6">
    <source>
        <dbReference type="Proteomes" id="UP000076962"/>
    </source>
</evidence>
<comment type="caution">
    <text evidence="5">The sequence shown here is derived from an EMBL/GenBank/DDBJ whole genome shotgun (WGS) entry which is preliminary data.</text>
</comment>
<dbReference type="EMBL" id="LUTY01002755">
    <property type="protein sequence ID" value="OAD19551.1"/>
    <property type="molecule type" value="Genomic_DNA"/>
</dbReference>
<keyword evidence="1 3" id="KW-0732">Signal</keyword>
<keyword evidence="2" id="KW-1015">Disulfide bond</keyword>
<evidence type="ECO:0000259" key="4">
    <source>
        <dbReference type="SMART" id="SM00560"/>
    </source>
</evidence>
<dbReference type="InterPro" id="IPR006558">
    <property type="entry name" value="LamG-like"/>
</dbReference>
<organism evidence="5 6">
    <name type="scientific">Candidatus Thiomargarita nelsonii</name>
    <dbReference type="NCBI Taxonomy" id="1003181"/>
    <lineage>
        <taxon>Bacteria</taxon>
        <taxon>Pseudomonadati</taxon>
        <taxon>Pseudomonadota</taxon>
        <taxon>Gammaproteobacteria</taxon>
        <taxon>Thiotrichales</taxon>
        <taxon>Thiotrichaceae</taxon>
        <taxon>Thiomargarita</taxon>
    </lineage>
</organism>
<dbReference type="Proteomes" id="UP000076962">
    <property type="component" value="Unassembled WGS sequence"/>
</dbReference>
<feature type="chain" id="PRO_5008048929" evidence="3">
    <location>
        <begin position="38"/>
        <end position="349"/>
    </location>
</feature>
<dbReference type="AlphaFoldDB" id="A0A176RUX7"/>
<name>A0A176RUX7_9GAMM</name>
<feature type="signal peptide" evidence="3">
    <location>
        <begin position="1"/>
        <end position="37"/>
    </location>
</feature>
<evidence type="ECO:0000313" key="5">
    <source>
        <dbReference type="EMBL" id="OAD19551.1"/>
    </source>
</evidence>
<proteinExistence type="predicted"/>
<evidence type="ECO:0000256" key="3">
    <source>
        <dbReference type="SAM" id="SignalP"/>
    </source>
</evidence>
<sequence length="349" mass="38610">MNKVKCDFFYIGASMKKQANIALIILVSLWNASTALADINEGLAGYWPFNGNAYDESGNGNHASVNQPTLTEDRFGNPNSAYYFDGNDRMVVLLSSESLNPSNQLSIAFWIKVNSITNDWSPIIYKGQKGGSCCKNREYSVWLNQQQDFHLSSAGDGSDQQILNSNAIQLGEWIFYTAVIDRRNHFMKVYINGVLDAQMSDSYSSFNNNDYDLEFGGTGEGHSHFSPFNGVLDDIRIYTRALSDSEIVELFGGEVPPPPGQCTKAEIDAAYEQGRKSCIANPSSCGIDSADGAHAIFEPSTGELHIPFVDVPGAFGTTQTFDIYLMQKPLTFTFDLDMDRIRFSSNTDQ</sequence>
<gene>
    <name evidence="5" type="ORF">THIOM_004808</name>
</gene>
<dbReference type="Gene3D" id="2.60.120.200">
    <property type="match status" value="1"/>
</dbReference>
<feature type="domain" description="LamG-like jellyroll fold" evidence="4">
    <location>
        <begin position="103"/>
        <end position="245"/>
    </location>
</feature>